<dbReference type="InterPro" id="IPR013078">
    <property type="entry name" value="His_Pase_superF_clade-1"/>
</dbReference>
<keyword evidence="1" id="KW-0732">Signal</keyword>
<name>A0A4Z0BF97_9BURK</name>
<gene>
    <name evidence="2" type="ORF">EZ242_18785</name>
</gene>
<dbReference type="RefSeq" id="WP_135286997.1">
    <property type="nucleotide sequence ID" value="NZ_SMLL01000008.1"/>
</dbReference>
<dbReference type="SUPFAM" id="SSF53254">
    <property type="entry name" value="Phosphoglycerate mutase-like"/>
    <property type="match status" value="1"/>
</dbReference>
<organism evidence="2 3">
    <name type="scientific">Ramlibacter rhizophilus</name>
    <dbReference type="NCBI Taxonomy" id="1781167"/>
    <lineage>
        <taxon>Bacteria</taxon>
        <taxon>Pseudomonadati</taxon>
        <taxon>Pseudomonadota</taxon>
        <taxon>Betaproteobacteria</taxon>
        <taxon>Burkholderiales</taxon>
        <taxon>Comamonadaceae</taxon>
        <taxon>Ramlibacter</taxon>
    </lineage>
</organism>
<keyword evidence="3" id="KW-1185">Reference proteome</keyword>
<reference evidence="2 3" key="1">
    <citation type="submission" date="2019-03" db="EMBL/GenBank/DDBJ databases">
        <title>Ramlibacter rhizophilus CCTCC AB2015357, whole genome shotgun sequence.</title>
        <authorList>
            <person name="Zhang X."/>
            <person name="Feng G."/>
            <person name="Zhu H."/>
        </authorList>
    </citation>
    <scope>NUCLEOTIDE SEQUENCE [LARGE SCALE GENOMIC DNA]</scope>
    <source>
        <strain evidence="2 3">CCTCC AB2015357</strain>
    </source>
</reference>
<protein>
    <submittedName>
        <fullName evidence="2">Histidine phosphatase family protein</fullName>
    </submittedName>
</protein>
<sequence>MRRSSLRLLLLAALAAPLAGHARDEAQAAWAALRQPGAIVLFRHATAPGVGDPERFRLGDCSTQRNLDERGRAESRQLGQAFRQRNIEVGAVLSSQWCRTMETARLAFADLAAGGVREAPAFNSFFGEPGRADPQTETAREMLRQWKGPGALVVVTHQVNIRALTGELTRSGEGLVVRVPAGEGPIEVIGRLQP</sequence>
<dbReference type="Gene3D" id="3.40.50.1240">
    <property type="entry name" value="Phosphoglycerate mutase-like"/>
    <property type="match status" value="1"/>
</dbReference>
<dbReference type="InterPro" id="IPR029033">
    <property type="entry name" value="His_PPase_superfam"/>
</dbReference>
<comment type="caution">
    <text evidence="2">The sequence shown here is derived from an EMBL/GenBank/DDBJ whole genome shotgun (WGS) entry which is preliminary data.</text>
</comment>
<dbReference type="AlphaFoldDB" id="A0A4Z0BF97"/>
<dbReference type="Proteomes" id="UP000297564">
    <property type="component" value="Unassembled WGS sequence"/>
</dbReference>
<feature type="chain" id="PRO_5021453203" evidence="1">
    <location>
        <begin position="23"/>
        <end position="194"/>
    </location>
</feature>
<dbReference type="CDD" id="cd07067">
    <property type="entry name" value="HP_PGM_like"/>
    <property type="match status" value="1"/>
</dbReference>
<dbReference type="OrthoDB" id="8685508at2"/>
<dbReference type="Pfam" id="PF00300">
    <property type="entry name" value="His_Phos_1"/>
    <property type="match status" value="1"/>
</dbReference>
<proteinExistence type="predicted"/>
<feature type="signal peptide" evidence="1">
    <location>
        <begin position="1"/>
        <end position="22"/>
    </location>
</feature>
<dbReference type="SMART" id="SM00855">
    <property type="entry name" value="PGAM"/>
    <property type="match status" value="1"/>
</dbReference>
<evidence type="ECO:0000313" key="2">
    <source>
        <dbReference type="EMBL" id="TFY96987.1"/>
    </source>
</evidence>
<dbReference type="EMBL" id="SMLL01000008">
    <property type="protein sequence ID" value="TFY96987.1"/>
    <property type="molecule type" value="Genomic_DNA"/>
</dbReference>
<evidence type="ECO:0000256" key="1">
    <source>
        <dbReference type="SAM" id="SignalP"/>
    </source>
</evidence>
<accession>A0A4Z0BF97</accession>
<evidence type="ECO:0000313" key="3">
    <source>
        <dbReference type="Proteomes" id="UP000297564"/>
    </source>
</evidence>